<evidence type="ECO:0000313" key="2">
    <source>
        <dbReference type="EMBL" id="MXU96558.1"/>
    </source>
</evidence>
<evidence type="ECO:0000256" key="1">
    <source>
        <dbReference type="SAM" id="SignalP"/>
    </source>
</evidence>
<sequence length="220" mass="24278">MQRDFAYVVVCTILATQLLSPAEGDDDNPTEKVDHDDYEGNADKLFQFLQTLENDTVLFTIKRSYERNIRASQSKTVTCIKATKMFVNQTAAELCTIYKTLNENATRPYPVKYTKTSPDMIEGPSLDRMTVHYVSESEQCIIVQHMSKTPLPLAIRSCDMLRGSLDSTGTECNNQFRRLCGSSTELLSTSEGCSGVPTPECNKASLSTSTATASNGLIST</sequence>
<organism evidence="2">
    <name type="scientific">Ixodes ricinus</name>
    <name type="common">Common tick</name>
    <name type="synonym">Acarus ricinus</name>
    <dbReference type="NCBI Taxonomy" id="34613"/>
    <lineage>
        <taxon>Eukaryota</taxon>
        <taxon>Metazoa</taxon>
        <taxon>Ecdysozoa</taxon>
        <taxon>Arthropoda</taxon>
        <taxon>Chelicerata</taxon>
        <taxon>Arachnida</taxon>
        <taxon>Acari</taxon>
        <taxon>Parasitiformes</taxon>
        <taxon>Ixodida</taxon>
        <taxon>Ixodoidea</taxon>
        <taxon>Ixodidae</taxon>
        <taxon>Ixodinae</taxon>
        <taxon>Ixodes</taxon>
    </lineage>
</organism>
<feature type="chain" id="PRO_5025455857" evidence="1">
    <location>
        <begin position="25"/>
        <end position="220"/>
    </location>
</feature>
<reference evidence="2" key="1">
    <citation type="submission" date="2019-12" db="EMBL/GenBank/DDBJ databases">
        <title>An insight into the sialome of adult female Ixodes ricinus ticks feeding for 6 days.</title>
        <authorList>
            <person name="Perner J."/>
            <person name="Ribeiro J.M.C."/>
        </authorList>
    </citation>
    <scope>NUCLEOTIDE SEQUENCE</scope>
    <source>
        <strain evidence="2">Semi-engorged</strain>
        <tissue evidence="2">Salivary glands</tissue>
    </source>
</reference>
<name>A0A6B0V5J8_IXORI</name>
<dbReference type="EMBL" id="GIFC01014475">
    <property type="protein sequence ID" value="MXU96558.1"/>
    <property type="molecule type" value="Transcribed_RNA"/>
</dbReference>
<keyword evidence="1" id="KW-0732">Signal</keyword>
<protein>
    <submittedName>
        <fullName evidence="2">Putative secreted protein</fullName>
    </submittedName>
</protein>
<accession>A0A6B0V5J8</accession>
<feature type="signal peptide" evidence="1">
    <location>
        <begin position="1"/>
        <end position="24"/>
    </location>
</feature>
<dbReference type="AlphaFoldDB" id="A0A6B0V5J8"/>
<proteinExistence type="predicted"/>